<dbReference type="CDD" id="cd00024">
    <property type="entry name" value="CD_CSD"/>
    <property type="match status" value="1"/>
</dbReference>
<feature type="non-terminal residue" evidence="4">
    <location>
        <position position="149"/>
    </location>
</feature>
<evidence type="ECO:0000313" key="4">
    <source>
        <dbReference type="EMBL" id="GKT30418.1"/>
    </source>
</evidence>
<gene>
    <name evidence="4" type="ORF">ADUPG1_005493</name>
</gene>
<evidence type="ECO:0000313" key="5">
    <source>
        <dbReference type="Proteomes" id="UP001057375"/>
    </source>
</evidence>
<dbReference type="SUPFAM" id="SSF54160">
    <property type="entry name" value="Chromo domain-like"/>
    <property type="match status" value="1"/>
</dbReference>
<evidence type="ECO:0000256" key="2">
    <source>
        <dbReference type="ARBA" id="ARBA00023242"/>
    </source>
</evidence>
<dbReference type="EMBL" id="BQXS01008783">
    <property type="protein sequence ID" value="GKT30418.1"/>
    <property type="molecule type" value="Genomic_DNA"/>
</dbReference>
<dbReference type="InterPro" id="IPR000953">
    <property type="entry name" value="Chromo/chromo_shadow_dom"/>
</dbReference>
<comment type="caution">
    <text evidence="4">The sequence shown here is derived from an EMBL/GenBank/DDBJ whole genome shotgun (WGS) entry which is preliminary data.</text>
</comment>
<protein>
    <recommendedName>
        <fullName evidence="3">Chromo domain-containing protein</fullName>
    </recommendedName>
</protein>
<keyword evidence="5" id="KW-1185">Reference proteome</keyword>
<dbReference type="Proteomes" id="UP001057375">
    <property type="component" value="Unassembled WGS sequence"/>
</dbReference>
<evidence type="ECO:0000259" key="3">
    <source>
        <dbReference type="PROSITE" id="PS50013"/>
    </source>
</evidence>
<dbReference type="PROSITE" id="PS50013">
    <property type="entry name" value="CHROMO_2"/>
    <property type="match status" value="1"/>
</dbReference>
<dbReference type="SMART" id="SM00298">
    <property type="entry name" value="CHROMO"/>
    <property type="match status" value="1"/>
</dbReference>
<name>A0ABQ5KG17_9EUKA</name>
<organism evidence="4 5">
    <name type="scientific">Aduncisulcus paluster</name>
    <dbReference type="NCBI Taxonomy" id="2918883"/>
    <lineage>
        <taxon>Eukaryota</taxon>
        <taxon>Metamonada</taxon>
        <taxon>Carpediemonas-like organisms</taxon>
        <taxon>Aduncisulcus</taxon>
    </lineage>
</organism>
<dbReference type="InterPro" id="IPR051219">
    <property type="entry name" value="Heterochromatin_chromo-domain"/>
</dbReference>
<dbReference type="InterPro" id="IPR023780">
    <property type="entry name" value="Chromo_domain"/>
</dbReference>
<keyword evidence="2" id="KW-0539">Nucleus</keyword>
<evidence type="ECO:0000256" key="1">
    <source>
        <dbReference type="ARBA" id="ARBA00004123"/>
    </source>
</evidence>
<dbReference type="Pfam" id="PF00385">
    <property type="entry name" value="Chromo"/>
    <property type="match status" value="1"/>
</dbReference>
<accession>A0ABQ5KG17</accession>
<reference evidence="4" key="1">
    <citation type="submission" date="2022-03" db="EMBL/GenBank/DDBJ databases">
        <title>Draft genome sequence of Aduncisulcus paluster, a free-living microaerophilic Fornicata.</title>
        <authorList>
            <person name="Yuyama I."/>
            <person name="Kume K."/>
            <person name="Tamura T."/>
            <person name="Inagaki Y."/>
            <person name="Hashimoto T."/>
        </authorList>
    </citation>
    <scope>NUCLEOTIDE SEQUENCE</scope>
    <source>
        <strain evidence="4">NY0171</strain>
    </source>
</reference>
<dbReference type="InterPro" id="IPR016197">
    <property type="entry name" value="Chromo-like_dom_sf"/>
</dbReference>
<dbReference type="Gene3D" id="2.40.50.40">
    <property type="match status" value="1"/>
</dbReference>
<comment type="subcellular location">
    <subcellularLocation>
        <location evidence="1">Nucleus</location>
    </subcellularLocation>
</comment>
<proteinExistence type="predicted"/>
<dbReference type="PANTHER" id="PTHR22812">
    <property type="entry name" value="CHROMOBOX PROTEIN"/>
    <property type="match status" value="1"/>
</dbReference>
<sequence>MEEKGEEEVESFDFEKGSLVLLERKGSRPHKLAPLYQGPVRVVERRSPVVFRVEELKTGTIEDVHVKRMRPYQNDEEHEPEEVAAKEEEFFQVEKIVDHDTRDGKLVLRIRWKGYQEEDDTWEDVNDHKAGVYLTEYLKKFPKLLEEFP</sequence>
<feature type="domain" description="Chromo" evidence="3">
    <location>
        <begin position="91"/>
        <end position="149"/>
    </location>
</feature>